<dbReference type="STRING" id="1073090.A0A1L9S4B2"/>
<dbReference type="VEuPathDB" id="FungiDB:ASPZODRAFT_105929"/>
<reference evidence="4" key="1">
    <citation type="journal article" date="2017" name="Genome Biol.">
        <title>Comparative genomics reveals high biological diversity and specific adaptations in the industrially and medically important fungal genus Aspergillus.</title>
        <authorList>
            <person name="de Vries R.P."/>
            <person name="Riley R."/>
            <person name="Wiebenga A."/>
            <person name="Aguilar-Osorio G."/>
            <person name="Amillis S."/>
            <person name="Uchima C.A."/>
            <person name="Anderluh G."/>
            <person name="Asadollahi M."/>
            <person name="Askin M."/>
            <person name="Barry K."/>
            <person name="Battaglia E."/>
            <person name="Bayram O."/>
            <person name="Benocci T."/>
            <person name="Braus-Stromeyer S.A."/>
            <person name="Caldana C."/>
            <person name="Canovas D."/>
            <person name="Cerqueira G.C."/>
            <person name="Chen F."/>
            <person name="Chen W."/>
            <person name="Choi C."/>
            <person name="Clum A."/>
            <person name="Dos Santos R.A."/>
            <person name="Damasio A.R."/>
            <person name="Diallinas G."/>
            <person name="Emri T."/>
            <person name="Fekete E."/>
            <person name="Flipphi M."/>
            <person name="Freyberg S."/>
            <person name="Gallo A."/>
            <person name="Gournas C."/>
            <person name="Habgood R."/>
            <person name="Hainaut M."/>
            <person name="Harispe M.L."/>
            <person name="Henrissat B."/>
            <person name="Hilden K.S."/>
            <person name="Hope R."/>
            <person name="Hossain A."/>
            <person name="Karabika E."/>
            <person name="Karaffa L."/>
            <person name="Karanyi Z."/>
            <person name="Krasevec N."/>
            <person name="Kuo A."/>
            <person name="Kusch H."/>
            <person name="LaButti K."/>
            <person name="Lagendijk E.L."/>
            <person name="Lapidus A."/>
            <person name="Levasseur A."/>
            <person name="Lindquist E."/>
            <person name="Lipzen A."/>
            <person name="Logrieco A.F."/>
            <person name="MacCabe A."/>
            <person name="Maekelae M.R."/>
            <person name="Malavazi I."/>
            <person name="Melin P."/>
            <person name="Meyer V."/>
            <person name="Mielnichuk N."/>
            <person name="Miskei M."/>
            <person name="Molnar A.P."/>
            <person name="Mule G."/>
            <person name="Ngan C.Y."/>
            <person name="Orejas M."/>
            <person name="Orosz E."/>
            <person name="Ouedraogo J.P."/>
            <person name="Overkamp K.M."/>
            <person name="Park H.-S."/>
            <person name="Perrone G."/>
            <person name="Piumi F."/>
            <person name="Punt P.J."/>
            <person name="Ram A.F."/>
            <person name="Ramon A."/>
            <person name="Rauscher S."/>
            <person name="Record E."/>
            <person name="Riano-Pachon D.M."/>
            <person name="Robert V."/>
            <person name="Roehrig J."/>
            <person name="Ruller R."/>
            <person name="Salamov A."/>
            <person name="Salih N.S."/>
            <person name="Samson R.A."/>
            <person name="Sandor E."/>
            <person name="Sanguinetti M."/>
            <person name="Schuetze T."/>
            <person name="Sepcic K."/>
            <person name="Shelest E."/>
            <person name="Sherlock G."/>
            <person name="Sophianopoulou V."/>
            <person name="Squina F.M."/>
            <person name="Sun H."/>
            <person name="Susca A."/>
            <person name="Todd R.B."/>
            <person name="Tsang A."/>
            <person name="Unkles S.E."/>
            <person name="van de Wiele N."/>
            <person name="van Rossen-Uffink D."/>
            <person name="Oliveira J.V."/>
            <person name="Vesth T.C."/>
            <person name="Visser J."/>
            <person name="Yu J.-H."/>
            <person name="Zhou M."/>
            <person name="Andersen M.R."/>
            <person name="Archer D.B."/>
            <person name="Baker S.E."/>
            <person name="Benoit I."/>
            <person name="Brakhage A.A."/>
            <person name="Braus G.H."/>
            <person name="Fischer R."/>
            <person name="Frisvad J.C."/>
            <person name="Goldman G.H."/>
            <person name="Houbraken J."/>
            <person name="Oakley B."/>
            <person name="Pocsi I."/>
            <person name="Scazzocchio C."/>
            <person name="Seiboth B."/>
            <person name="vanKuyk P.A."/>
            <person name="Wortman J."/>
            <person name="Dyer P.S."/>
            <person name="Grigoriev I.V."/>
        </authorList>
    </citation>
    <scope>NUCLEOTIDE SEQUENCE [LARGE SCALE GENOMIC DNA]</scope>
    <source>
        <strain evidence="4">CBS 506.65</strain>
    </source>
</reference>
<dbReference type="Proteomes" id="UP000184188">
    <property type="component" value="Unassembled WGS sequence"/>
</dbReference>
<evidence type="ECO:0000313" key="3">
    <source>
        <dbReference type="EMBL" id="OJJ42010.1"/>
    </source>
</evidence>
<keyword evidence="4" id="KW-1185">Reference proteome</keyword>
<dbReference type="GeneID" id="34607389"/>
<evidence type="ECO:0000256" key="1">
    <source>
        <dbReference type="SAM" id="SignalP"/>
    </source>
</evidence>
<dbReference type="AlphaFoldDB" id="A0A1L9S4B2"/>
<dbReference type="OrthoDB" id="1612078at2759"/>
<evidence type="ECO:0000313" key="4">
    <source>
        <dbReference type="Proteomes" id="UP000184188"/>
    </source>
</evidence>
<feature type="domain" description="Peptide N-acetyl-beta-D-glucosaminyl asparaginase amidase A N-terminal" evidence="2">
    <location>
        <begin position="40"/>
        <end position="368"/>
    </location>
</feature>
<dbReference type="InterPro" id="IPR021102">
    <property type="entry name" value="PNGase_A"/>
</dbReference>
<dbReference type="RefSeq" id="XP_022576520.1">
    <property type="nucleotide sequence ID" value="XM_022720924.1"/>
</dbReference>
<proteinExistence type="predicted"/>
<accession>A0A1L9S4B2</accession>
<keyword evidence="1" id="KW-0732">Signal</keyword>
<dbReference type="EMBL" id="KV878383">
    <property type="protein sequence ID" value="OJJ42010.1"/>
    <property type="molecule type" value="Genomic_DNA"/>
</dbReference>
<gene>
    <name evidence="3" type="ORF">ASPZODRAFT_105929</name>
</gene>
<feature type="chain" id="PRO_5013132346" description="Peptide N-acetyl-beta-D-glucosaminyl asparaginase amidase A N-terminal domain-containing protein" evidence="1">
    <location>
        <begin position="22"/>
        <end position="602"/>
    </location>
</feature>
<protein>
    <recommendedName>
        <fullName evidence="2">Peptide N-acetyl-beta-D-glucosaminyl asparaginase amidase A N-terminal domain-containing protein</fullName>
    </recommendedName>
</protein>
<name>A0A1L9S4B2_9EURO</name>
<feature type="signal peptide" evidence="1">
    <location>
        <begin position="1"/>
        <end position="21"/>
    </location>
</feature>
<evidence type="ECO:0000259" key="2">
    <source>
        <dbReference type="Pfam" id="PF12222"/>
    </source>
</evidence>
<dbReference type="Pfam" id="PF12222">
    <property type="entry name" value="PNGaseA"/>
    <property type="match status" value="1"/>
</dbReference>
<sequence>MSCIMALFFLLGSVVLQACLARCDDGLLHDFQVHPPVLTPSSTGKNEYGCVVTQTLMEYDFANSYGSPYIGEYSPPNCDFNRVVINFTLTSKGRQYDRLALMYFNSTEVWRTSTAEPTADGIIYSYTKEMQQYLSLWREPQKLIFDLGNIVDSVYTGILNTTLTATFFTVPETTATTPADTILPISMLVGGQNKSSVALLPTDSLAVSYTLPRNMKRAVISISACGQSDEEMWYQNVFSNAVDTFESVSGALLGDGPWREIQVWIDGMLAGVSWPFPVVFTGGIVPGLWKPLAGIDAFDLREHEIDITPFVPYLSDGKSHEFRITAVGVNNEGSHSTILNTTTTSWYVTGKVFIYLDEDNHITTGSMPSVSAPDPVLETTQHIWTNGSGYNETLLETTTARRSLFISSTIKTATGKEEEVSWSQEISYTNYNQLSNYGWYQTTIQNTIGLDKTGASIGYSNAYEYPINCNWTYAENGTAEALWSNTTRGLEFTITGPSVFPDGLQPYQLVSSPAGSGKIALSVLGNVVSGSTLKTTQSGTAYYFNTDPSTTAPLYNFGSSNQTMEFQAVWEDRGEVYSRIVHSINDTITVDEQTFQLGKVER</sequence>
<organism evidence="3 4">
    <name type="scientific">Penicilliopsis zonata CBS 506.65</name>
    <dbReference type="NCBI Taxonomy" id="1073090"/>
    <lineage>
        <taxon>Eukaryota</taxon>
        <taxon>Fungi</taxon>
        <taxon>Dikarya</taxon>
        <taxon>Ascomycota</taxon>
        <taxon>Pezizomycotina</taxon>
        <taxon>Eurotiomycetes</taxon>
        <taxon>Eurotiomycetidae</taxon>
        <taxon>Eurotiales</taxon>
        <taxon>Aspergillaceae</taxon>
        <taxon>Penicilliopsis</taxon>
    </lineage>
</organism>
<dbReference type="PANTHER" id="PTHR31104">
    <property type="entry name" value="PEPTIDE-N4-(N-ACETYL-BETA-GLUCOSAMINYL)ASPARAGINE AMIDASE A PROTEIN"/>
    <property type="match status" value="1"/>
</dbReference>
<dbReference type="Pfam" id="PF25156">
    <property type="entry name" value="PNGase_A_C"/>
    <property type="match status" value="1"/>
</dbReference>
<dbReference type="InterPro" id="IPR056948">
    <property type="entry name" value="PNGaseA_N"/>
</dbReference>